<reference evidence="12 14" key="2">
    <citation type="journal article" date="2019" name="Microb. Pathog.">
        <title>Comparison of VITEK 2, MALDI-TOF MS, 16S rRNA gene sequencing, and whole-genome sequencing for identification of Roseomonas mucosa.</title>
        <authorList>
            <person name="Rudolph W.W."/>
            <person name="Gunzer F."/>
            <person name="Trauth M."/>
            <person name="Bunk B."/>
            <person name="Bigge R."/>
            <person name="Schrottner P."/>
        </authorList>
    </citation>
    <scope>NUCLEOTIDE SEQUENCE [LARGE SCALE GENOMIC DNA]</scope>
    <source>
        <strain evidence="12 14">DSM 103800</strain>
    </source>
</reference>
<dbReference type="PROSITE" id="PS50928">
    <property type="entry name" value="ABC_TM1"/>
    <property type="match status" value="1"/>
</dbReference>
<dbReference type="Pfam" id="PF00528">
    <property type="entry name" value="BPD_transp_1"/>
    <property type="match status" value="1"/>
</dbReference>
<keyword evidence="3" id="KW-1003">Cell membrane</keyword>
<dbReference type="InterPro" id="IPR025966">
    <property type="entry name" value="OppC_N"/>
</dbReference>
<feature type="domain" description="ABC transmembrane type-1" evidence="10">
    <location>
        <begin position="100"/>
        <end position="289"/>
    </location>
</feature>
<evidence type="ECO:0000259" key="10">
    <source>
        <dbReference type="PROSITE" id="PS50928"/>
    </source>
</evidence>
<evidence type="ECO:0000256" key="6">
    <source>
        <dbReference type="ARBA" id="ARBA00022927"/>
    </source>
</evidence>
<feature type="transmembrane region" description="Helical" evidence="9">
    <location>
        <begin position="102"/>
        <end position="127"/>
    </location>
</feature>
<reference evidence="11 13" key="1">
    <citation type="submission" date="2016-05" db="EMBL/GenBank/DDBJ databases">
        <title>Complete Genome and Methylome Analysis of Psychrotrophic Bacterial Isolates from Antarctic Lake Untersee.</title>
        <authorList>
            <person name="Fomenkov A."/>
            <person name="Akimov V.N."/>
            <person name="Vasilyeva L.V."/>
            <person name="Andersen D."/>
            <person name="Vincze T."/>
            <person name="Roberts R.J."/>
        </authorList>
    </citation>
    <scope>NUCLEOTIDE SEQUENCE [LARGE SCALE GENOMIC DNA]</scope>
    <source>
        <strain evidence="11 13">U14-5</strain>
    </source>
</reference>
<dbReference type="RefSeq" id="WP_027281042.1">
    <property type="nucleotide sequence ID" value="NZ_CP015583.1"/>
</dbReference>
<evidence type="ECO:0000313" key="13">
    <source>
        <dbReference type="Proteomes" id="UP000185494"/>
    </source>
</evidence>
<dbReference type="PANTHER" id="PTHR43386">
    <property type="entry name" value="OLIGOPEPTIDE TRANSPORT SYSTEM PERMEASE PROTEIN APPC"/>
    <property type="match status" value="1"/>
</dbReference>
<dbReference type="eggNOG" id="COG1173">
    <property type="taxonomic scope" value="Bacteria"/>
</dbReference>
<keyword evidence="8 9" id="KW-0472">Membrane</keyword>
<feature type="transmembrane region" description="Helical" evidence="9">
    <location>
        <begin position="225"/>
        <end position="248"/>
    </location>
</feature>
<dbReference type="InterPro" id="IPR000515">
    <property type="entry name" value="MetI-like"/>
</dbReference>
<dbReference type="KEGG" id="rgi:RGI145_03885"/>
<gene>
    <name evidence="11" type="ORF">RGI145_03885</name>
    <name evidence="12" type="ORF">RQ831_13360</name>
</gene>
<dbReference type="GO" id="GO:0005886">
    <property type="term" value="C:plasma membrane"/>
    <property type="evidence" value="ECO:0007669"/>
    <property type="project" value="UniProtKB-SubCell"/>
</dbReference>
<dbReference type="EMBL" id="JAVVDO010000021">
    <property type="protein sequence ID" value="MDT8332045.1"/>
    <property type="molecule type" value="Genomic_DNA"/>
</dbReference>
<dbReference type="Pfam" id="PF12911">
    <property type="entry name" value="OppC_N"/>
    <property type="match status" value="1"/>
</dbReference>
<evidence type="ECO:0000256" key="1">
    <source>
        <dbReference type="ARBA" id="ARBA00004651"/>
    </source>
</evidence>
<name>A0A1L7ACD4_9PROT</name>
<evidence type="ECO:0000256" key="9">
    <source>
        <dbReference type="RuleBase" id="RU363032"/>
    </source>
</evidence>
<feature type="transmembrane region" description="Helical" evidence="9">
    <location>
        <begin position="39"/>
        <end position="61"/>
    </location>
</feature>
<comment type="subcellular location">
    <subcellularLocation>
        <location evidence="1 9">Cell membrane</location>
        <topology evidence="1 9">Multi-pass membrane protein</topology>
    </subcellularLocation>
</comment>
<keyword evidence="6" id="KW-0653">Protein transport</keyword>
<feature type="transmembrane region" description="Helical" evidence="9">
    <location>
        <begin position="165"/>
        <end position="182"/>
    </location>
</feature>
<keyword evidence="4 9" id="KW-0812">Transmembrane</keyword>
<dbReference type="GO" id="GO:0015833">
    <property type="term" value="P:peptide transport"/>
    <property type="evidence" value="ECO:0007669"/>
    <property type="project" value="UniProtKB-KW"/>
</dbReference>
<evidence type="ECO:0000256" key="4">
    <source>
        <dbReference type="ARBA" id="ARBA00022692"/>
    </source>
</evidence>
<organism evidence="11 13">
    <name type="scientific">Roseomonas gilardii</name>
    <dbReference type="NCBI Taxonomy" id="257708"/>
    <lineage>
        <taxon>Bacteria</taxon>
        <taxon>Pseudomonadati</taxon>
        <taxon>Pseudomonadota</taxon>
        <taxon>Alphaproteobacteria</taxon>
        <taxon>Acetobacterales</taxon>
        <taxon>Roseomonadaceae</taxon>
        <taxon>Roseomonas</taxon>
    </lineage>
</organism>
<accession>A0A1L7ACD4</accession>
<dbReference type="PANTHER" id="PTHR43386:SF1">
    <property type="entry name" value="D,D-DIPEPTIDE TRANSPORT SYSTEM PERMEASE PROTEIN DDPC-RELATED"/>
    <property type="match status" value="1"/>
</dbReference>
<dbReference type="CDD" id="cd06261">
    <property type="entry name" value="TM_PBP2"/>
    <property type="match status" value="1"/>
</dbReference>
<evidence type="ECO:0000256" key="7">
    <source>
        <dbReference type="ARBA" id="ARBA00022989"/>
    </source>
</evidence>
<dbReference type="GO" id="GO:0055085">
    <property type="term" value="P:transmembrane transport"/>
    <property type="evidence" value="ECO:0007669"/>
    <property type="project" value="InterPro"/>
</dbReference>
<dbReference type="STRING" id="257708.RGI145_03885"/>
<dbReference type="AlphaFoldDB" id="A0A1L7ACD4"/>
<evidence type="ECO:0000256" key="8">
    <source>
        <dbReference type="ARBA" id="ARBA00023136"/>
    </source>
</evidence>
<feature type="transmembrane region" description="Helical" evidence="9">
    <location>
        <begin position="139"/>
        <end position="159"/>
    </location>
</feature>
<feature type="transmembrane region" description="Helical" evidence="9">
    <location>
        <begin position="268"/>
        <end position="289"/>
    </location>
</feature>
<dbReference type="InterPro" id="IPR050366">
    <property type="entry name" value="BP-dependent_transpt_permease"/>
</dbReference>
<keyword evidence="2 9" id="KW-0813">Transport</keyword>
<dbReference type="SUPFAM" id="SSF161098">
    <property type="entry name" value="MetI-like"/>
    <property type="match status" value="1"/>
</dbReference>
<dbReference type="Gene3D" id="1.10.3720.10">
    <property type="entry name" value="MetI-like"/>
    <property type="match status" value="1"/>
</dbReference>
<keyword evidence="7 9" id="KW-1133">Transmembrane helix</keyword>
<reference evidence="12" key="3">
    <citation type="submission" date="2023-09" db="EMBL/GenBank/DDBJ databases">
        <authorList>
            <person name="Schober I."/>
            <person name="Bunk B."/>
        </authorList>
    </citation>
    <scope>NUCLEOTIDE SEQUENCE</scope>
    <source>
        <strain evidence="12">DSM 103800</strain>
    </source>
</reference>
<dbReference type="EMBL" id="CP015583">
    <property type="protein sequence ID" value="APT56370.1"/>
    <property type="molecule type" value="Genomic_DNA"/>
</dbReference>
<dbReference type="Proteomes" id="UP001258945">
    <property type="component" value="Unassembled WGS sequence"/>
</dbReference>
<evidence type="ECO:0000256" key="5">
    <source>
        <dbReference type="ARBA" id="ARBA00022856"/>
    </source>
</evidence>
<comment type="similarity">
    <text evidence="9">Belongs to the binding-protein-dependent transport system permease family.</text>
</comment>
<dbReference type="Proteomes" id="UP000185494">
    <property type="component" value="Chromosome 1"/>
</dbReference>
<keyword evidence="14" id="KW-1185">Reference proteome</keyword>
<evidence type="ECO:0000313" key="11">
    <source>
        <dbReference type="EMBL" id="APT56370.1"/>
    </source>
</evidence>
<keyword evidence="5" id="KW-0571">Peptide transport</keyword>
<evidence type="ECO:0000313" key="14">
    <source>
        <dbReference type="Proteomes" id="UP001258945"/>
    </source>
</evidence>
<proteinExistence type="inferred from homology"/>
<dbReference type="GO" id="GO:0015031">
    <property type="term" value="P:protein transport"/>
    <property type="evidence" value="ECO:0007669"/>
    <property type="project" value="UniProtKB-KW"/>
</dbReference>
<protein>
    <submittedName>
        <fullName evidence="12">ABC transporter permease</fullName>
    </submittedName>
    <submittedName>
        <fullName evidence="11">D-ala-D-ala transporter subunit</fullName>
    </submittedName>
</protein>
<evidence type="ECO:0000256" key="2">
    <source>
        <dbReference type="ARBA" id="ARBA00022448"/>
    </source>
</evidence>
<dbReference type="InterPro" id="IPR035906">
    <property type="entry name" value="MetI-like_sf"/>
</dbReference>
<sequence>MTAKTFSRAWLLSPAPESRRQAAWGQRYQAWLAFRRNPLAMAGLIVVVLLLALSLLAPVLATHDPNIQDLANRLQPWSAQHWLGTDELGRDVYSRLLYGGRITLGMVVAVVVLVAPLGLVVGCIAGYAGGIWDRILMRVTDVFLAFPRLILALAFVAALRPGVESAVIAIALTAWPPYARLARAETLTIRRTDYIAAVRLSGASPIRVVLRHVAPMCIPSLTVRVTLDMASIILTAAGLGFLGLGAQPPLPEWGTMIATARRFVLEQWWVPVIPGIAIFVASLAFNLLGDGLRDVLDPKQR</sequence>
<evidence type="ECO:0000313" key="12">
    <source>
        <dbReference type="EMBL" id="MDT8332045.1"/>
    </source>
</evidence>
<evidence type="ECO:0000256" key="3">
    <source>
        <dbReference type="ARBA" id="ARBA00022475"/>
    </source>
</evidence>